<dbReference type="EMBL" id="LR862150">
    <property type="protein sequence ID" value="CAD1832364.1"/>
    <property type="molecule type" value="Genomic_DNA"/>
</dbReference>
<evidence type="ECO:0000256" key="5">
    <source>
        <dbReference type="SAM" id="Phobius"/>
    </source>
</evidence>
<dbReference type="GO" id="GO:0030154">
    <property type="term" value="P:cell differentiation"/>
    <property type="evidence" value="ECO:0007669"/>
    <property type="project" value="UniProtKB-KW"/>
</dbReference>
<feature type="transmembrane region" description="Helical" evidence="5">
    <location>
        <begin position="12"/>
        <end position="33"/>
    </location>
</feature>
<evidence type="ECO:0000256" key="1">
    <source>
        <dbReference type="ARBA" id="ARBA00005416"/>
    </source>
</evidence>
<protein>
    <recommendedName>
        <fullName evidence="7">CLAVATA3/ESR (CLE)-related protein 9</fullName>
    </recommendedName>
</protein>
<gene>
    <name evidence="6" type="ORF">CB5_LOCUS15575</name>
</gene>
<keyword evidence="3" id="KW-0221">Differentiation</keyword>
<evidence type="ECO:0000313" key="6">
    <source>
        <dbReference type="EMBL" id="CAD1832364.1"/>
    </source>
</evidence>
<reference evidence="6" key="1">
    <citation type="submission" date="2020-07" db="EMBL/GenBank/DDBJ databases">
        <authorList>
            <person name="Lin J."/>
        </authorList>
    </citation>
    <scope>NUCLEOTIDE SEQUENCE</scope>
</reference>
<comment type="similarity">
    <text evidence="1">Belongs to the CLV3/ESR signal peptide family.</text>
</comment>
<dbReference type="PANTHER" id="PTHR34359">
    <property type="entry name" value="CLAVATA3/ESR (CLE)-RELATED PROTEIN 10"/>
    <property type="match status" value="1"/>
</dbReference>
<keyword evidence="5" id="KW-1133">Transmembrane helix</keyword>
<dbReference type="AlphaFoldDB" id="A0A6V7PNC4"/>
<feature type="compositionally biased region" description="Basic and acidic residues" evidence="4">
    <location>
        <begin position="98"/>
        <end position="108"/>
    </location>
</feature>
<dbReference type="InterPro" id="IPR039618">
    <property type="entry name" value="CLE9-13"/>
</dbReference>
<feature type="region of interest" description="Disordered" evidence="4">
    <location>
        <begin position="83"/>
        <end position="118"/>
    </location>
</feature>
<evidence type="ECO:0008006" key="7">
    <source>
        <dbReference type="Google" id="ProtNLM"/>
    </source>
</evidence>
<keyword evidence="5" id="KW-0472">Membrane</keyword>
<keyword evidence="2" id="KW-0217">Developmental protein</keyword>
<evidence type="ECO:0000256" key="3">
    <source>
        <dbReference type="ARBA" id="ARBA00022782"/>
    </source>
</evidence>
<keyword evidence="5" id="KW-0812">Transmembrane</keyword>
<organism evidence="6">
    <name type="scientific">Ananas comosus var. bracteatus</name>
    <name type="common">red pineapple</name>
    <dbReference type="NCBI Taxonomy" id="296719"/>
    <lineage>
        <taxon>Eukaryota</taxon>
        <taxon>Viridiplantae</taxon>
        <taxon>Streptophyta</taxon>
        <taxon>Embryophyta</taxon>
        <taxon>Tracheophyta</taxon>
        <taxon>Spermatophyta</taxon>
        <taxon>Magnoliopsida</taxon>
        <taxon>Liliopsida</taxon>
        <taxon>Poales</taxon>
        <taxon>Bromeliaceae</taxon>
        <taxon>Bromelioideae</taxon>
        <taxon>Ananas</taxon>
    </lineage>
</organism>
<name>A0A6V7PNC4_ANACO</name>
<dbReference type="PANTHER" id="PTHR34359:SF5">
    <property type="entry name" value="CLAVATA3_ESR (CLE)-RELATED PROTEIN 9"/>
    <property type="match status" value="1"/>
</dbReference>
<evidence type="ECO:0000256" key="4">
    <source>
        <dbReference type="SAM" id="MobiDB-lite"/>
    </source>
</evidence>
<sequence length="118" mass="13493">MKSSYSTATTTIRILGLLLYISILIMITSKIVYSTPSLREDPLARFSDHYRLLHRRHLRNHNRHHESSSFITPSCLVPPFRCKQSHGSLPRPPPTGEIDPRYGVEKRLVPTGPNPLHN</sequence>
<evidence type="ECO:0000256" key="2">
    <source>
        <dbReference type="ARBA" id="ARBA00022473"/>
    </source>
</evidence>
<proteinExistence type="inferred from homology"/>
<accession>A0A6V7PNC4</accession>